<keyword evidence="2" id="KW-1185">Reference proteome</keyword>
<organism evidence="1 2">
    <name type="scientific">Apiosordaria backusii</name>
    <dbReference type="NCBI Taxonomy" id="314023"/>
    <lineage>
        <taxon>Eukaryota</taxon>
        <taxon>Fungi</taxon>
        <taxon>Dikarya</taxon>
        <taxon>Ascomycota</taxon>
        <taxon>Pezizomycotina</taxon>
        <taxon>Sordariomycetes</taxon>
        <taxon>Sordariomycetidae</taxon>
        <taxon>Sordariales</taxon>
        <taxon>Lasiosphaeriaceae</taxon>
        <taxon>Apiosordaria</taxon>
    </lineage>
</organism>
<protein>
    <submittedName>
        <fullName evidence="1">Uncharacterized protein</fullName>
    </submittedName>
</protein>
<accession>A0AA40EF80</accession>
<proteinExistence type="predicted"/>
<evidence type="ECO:0000313" key="2">
    <source>
        <dbReference type="Proteomes" id="UP001172159"/>
    </source>
</evidence>
<comment type="caution">
    <text evidence="1">The sequence shown here is derived from an EMBL/GenBank/DDBJ whole genome shotgun (WGS) entry which is preliminary data.</text>
</comment>
<gene>
    <name evidence="1" type="ORF">B0T21DRAFT_140171</name>
</gene>
<evidence type="ECO:0000313" key="1">
    <source>
        <dbReference type="EMBL" id="KAK0739294.1"/>
    </source>
</evidence>
<reference evidence="1" key="1">
    <citation type="submission" date="2023-06" db="EMBL/GenBank/DDBJ databases">
        <title>Genome-scale phylogeny and comparative genomics of the fungal order Sordariales.</title>
        <authorList>
            <consortium name="Lawrence Berkeley National Laboratory"/>
            <person name="Hensen N."/>
            <person name="Bonometti L."/>
            <person name="Westerberg I."/>
            <person name="Brannstrom I.O."/>
            <person name="Guillou S."/>
            <person name="Cros-Aarteil S."/>
            <person name="Calhoun S."/>
            <person name="Haridas S."/>
            <person name="Kuo A."/>
            <person name="Mondo S."/>
            <person name="Pangilinan J."/>
            <person name="Riley R."/>
            <person name="Labutti K."/>
            <person name="Andreopoulos B."/>
            <person name="Lipzen A."/>
            <person name="Chen C."/>
            <person name="Yanf M."/>
            <person name="Daum C."/>
            <person name="Ng V."/>
            <person name="Clum A."/>
            <person name="Steindorff A."/>
            <person name="Ohm R."/>
            <person name="Martin F."/>
            <person name="Silar P."/>
            <person name="Natvig D."/>
            <person name="Lalanne C."/>
            <person name="Gautier V."/>
            <person name="Ament-Velasquez S.L."/>
            <person name="Kruys A."/>
            <person name="Hutchinson M.I."/>
            <person name="Powell A.J."/>
            <person name="Barry K."/>
            <person name="Miller A.N."/>
            <person name="Grigoriev I.V."/>
            <person name="Debuchy R."/>
            <person name="Gladieux P."/>
            <person name="Thoren M.H."/>
            <person name="Johannesson H."/>
        </authorList>
    </citation>
    <scope>NUCLEOTIDE SEQUENCE</scope>
    <source>
        <strain evidence="1">CBS 540.89</strain>
    </source>
</reference>
<dbReference type="Proteomes" id="UP001172159">
    <property type="component" value="Unassembled WGS sequence"/>
</dbReference>
<dbReference type="AlphaFoldDB" id="A0AA40EF80"/>
<sequence length="95" mass="10675">MLFGGSSTMKPKMLDRLCAMRLFFSLSLLLLVISVTRIDGLNCAADKVQQNSVRHPPGRVETLIEGAATNLRWHIRLKILYHQASSLVLVIQRSK</sequence>
<name>A0AA40EF80_9PEZI</name>
<dbReference type="EMBL" id="JAUKTV010000004">
    <property type="protein sequence ID" value="KAK0739294.1"/>
    <property type="molecule type" value="Genomic_DNA"/>
</dbReference>